<feature type="region of interest" description="Disordered" evidence="1">
    <location>
        <begin position="109"/>
        <end position="135"/>
    </location>
</feature>
<protein>
    <submittedName>
        <fullName evidence="2">Uncharacterized protein</fullName>
    </submittedName>
</protein>
<dbReference type="Proteomes" id="UP000775872">
    <property type="component" value="Unassembled WGS sequence"/>
</dbReference>
<accession>A0A9N9Z1N8</accession>
<reference evidence="2" key="1">
    <citation type="submission" date="2021-10" db="EMBL/GenBank/DDBJ databases">
        <authorList>
            <person name="Piombo E."/>
        </authorList>
    </citation>
    <scope>NUCLEOTIDE SEQUENCE</scope>
</reference>
<dbReference type="EMBL" id="CABFOC020000029">
    <property type="protein sequence ID" value="CAH0047416.1"/>
    <property type="molecule type" value="Genomic_DNA"/>
</dbReference>
<dbReference type="AlphaFoldDB" id="A0A9N9Z1N8"/>
<evidence type="ECO:0000313" key="3">
    <source>
        <dbReference type="Proteomes" id="UP000775872"/>
    </source>
</evidence>
<gene>
    <name evidence="2" type="ORF">CSOL1703_00017307</name>
</gene>
<proteinExistence type="predicted"/>
<evidence type="ECO:0000256" key="1">
    <source>
        <dbReference type="SAM" id="MobiDB-lite"/>
    </source>
</evidence>
<organism evidence="2 3">
    <name type="scientific">Clonostachys solani</name>
    <dbReference type="NCBI Taxonomy" id="160281"/>
    <lineage>
        <taxon>Eukaryota</taxon>
        <taxon>Fungi</taxon>
        <taxon>Dikarya</taxon>
        <taxon>Ascomycota</taxon>
        <taxon>Pezizomycotina</taxon>
        <taxon>Sordariomycetes</taxon>
        <taxon>Hypocreomycetidae</taxon>
        <taxon>Hypocreales</taxon>
        <taxon>Bionectriaceae</taxon>
        <taxon>Clonostachys</taxon>
    </lineage>
</organism>
<keyword evidence="3" id="KW-1185">Reference proteome</keyword>
<dbReference type="OrthoDB" id="10344378at2759"/>
<name>A0A9N9Z1N8_9HYPO</name>
<comment type="caution">
    <text evidence="2">The sequence shown here is derived from an EMBL/GenBank/DDBJ whole genome shotgun (WGS) entry which is preliminary data.</text>
</comment>
<sequence length="135" mass="15211">MSTEKYDETLAKLTKAMADLKEKTVDCKQTLEETETMFDEASAAKVESLKASNEFIKGQRDELLEGEGKVQKAFVASACFKTKKHALGDKRDEELEEYRGRQVSLGREIRENDAMIKSLEERPQDQDKSGGSEAK</sequence>
<evidence type="ECO:0000313" key="2">
    <source>
        <dbReference type="EMBL" id="CAH0047416.1"/>
    </source>
</evidence>